<dbReference type="FunFam" id="3.40.50.300:FF:000199">
    <property type="entry name" value="Origin recognition complex subunit 1"/>
    <property type="match status" value="1"/>
</dbReference>
<evidence type="ECO:0000256" key="2">
    <source>
        <dbReference type="ARBA" id="ARBA00008398"/>
    </source>
</evidence>
<dbReference type="EMBL" id="KQ978350">
    <property type="protein sequence ID" value="KYM94670.1"/>
    <property type="molecule type" value="Genomic_DNA"/>
</dbReference>
<dbReference type="GO" id="GO:0005664">
    <property type="term" value="C:nuclear origin of replication recognition complex"/>
    <property type="evidence" value="ECO:0007669"/>
    <property type="project" value="TreeGrafter"/>
</dbReference>
<evidence type="ECO:0000259" key="13">
    <source>
        <dbReference type="SMART" id="SM01074"/>
    </source>
</evidence>
<evidence type="ECO:0000256" key="1">
    <source>
        <dbReference type="ARBA" id="ARBA00004123"/>
    </source>
</evidence>
<dbReference type="Proteomes" id="UP000078542">
    <property type="component" value="Unassembled WGS sequence"/>
</dbReference>
<keyword evidence="6 11" id="KW-0547">Nucleotide-binding</keyword>
<protein>
    <recommendedName>
        <fullName evidence="3 11">Origin recognition complex subunit 1</fullName>
    </recommendedName>
</protein>
<dbReference type="SMART" id="SM00382">
    <property type="entry name" value="AAA"/>
    <property type="match status" value="1"/>
</dbReference>
<evidence type="ECO:0000313" key="15">
    <source>
        <dbReference type="Proteomes" id="UP000078542"/>
    </source>
</evidence>
<dbReference type="GO" id="GO:0005524">
    <property type="term" value="F:ATP binding"/>
    <property type="evidence" value="ECO:0007669"/>
    <property type="project" value="UniProtKB-KW"/>
</dbReference>
<dbReference type="STRING" id="456900.A0A195C232"/>
<comment type="similarity">
    <text evidence="2 11">Belongs to the ORC1 family.</text>
</comment>
<evidence type="ECO:0000256" key="11">
    <source>
        <dbReference type="RuleBase" id="RU365058"/>
    </source>
</evidence>
<keyword evidence="8" id="KW-0460">Magnesium</keyword>
<keyword evidence="10 11" id="KW-0539">Nucleus</keyword>
<dbReference type="GO" id="GO:0046872">
    <property type="term" value="F:metal ion binding"/>
    <property type="evidence" value="ECO:0007669"/>
    <property type="project" value="UniProtKB-KW"/>
</dbReference>
<comment type="subunit">
    <text evidence="11">ORC is composed of six subunits.</text>
</comment>
<comment type="function">
    <text evidence="11">Component of the origin recognition complex (ORC) that binds origins of replication. DNA-binding is ATP-dependent, however specific DNA sequences that define origins of replication have not been identified so far. ORC is required to assemble the pre-replication complex necessary to initiate DNA replication.</text>
</comment>
<dbReference type="InterPro" id="IPR050311">
    <property type="entry name" value="ORC1/CDC6"/>
</dbReference>
<keyword evidence="15" id="KW-1185">Reference proteome</keyword>
<dbReference type="Pfam" id="PF09079">
    <property type="entry name" value="WHD_Cdc6"/>
    <property type="match status" value="1"/>
</dbReference>
<dbReference type="InterPro" id="IPR015163">
    <property type="entry name" value="Cdc6_C"/>
</dbReference>
<feature type="domain" description="AAA+ ATPase" evidence="12">
    <location>
        <begin position="356"/>
        <end position="506"/>
    </location>
</feature>
<keyword evidence="7 11" id="KW-0067">ATP-binding</keyword>
<dbReference type="Pfam" id="PF00004">
    <property type="entry name" value="AAA"/>
    <property type="match status" value="1"/>
</dbReference>
<proteinExistence type="inferred from homology"/>
<dbReference type="Pfam" id="PF22606">
    <property type="entry name" value="Cdc6-ORC-like_ATPase_lid"/>
    <property type="match status" value="1"/>
</dbReference>
<dbReference type="GO" id="GO:0006270">
    <property type="term" value="P:DNA replication initiation"/>
    <property type="evidence" value="ECO:0007669"/>
    <property type="project" value="TreeGrafter"/>
</dbReference>
<reference evidence="14 15" key="1">
    <citation type="submission" date="2016-03" db="EMBL/GenBank/DDBJ databases">
        <title>Cyphomyrmex costatus WGS genome.</title>
        <authorList>
            <person name="Nygaard S."/>
            <person name="Hu H."/>
            <person name="Boomsma J."/>
            <person name="Zhang G."/>
        </authorList>
    </citation>
    <scope>NUCLEOTIDE SEQUENCE [LARGE SCALE GENOMIC DNA]</scope>
    <source>
        <strain evidence="14">MS0001</strain>
        <tissue evidence="14">Whole body</tissue>
    </source>
</reference>
<evidence type="ECO:0000256" key="10">
    <source>
        <dbReference type="ARBA" id="ARBA00023242"/>
    </source>
</evidence>
<accession>A0A195C232</accession>
<dbReference type="Gene3D" id="3.40.50.300">
    <property type="entry name" value="P-loop containing nucleotide triphosphate hydrolases"/>
    <property type="match status" value="1"/>
</dbReference>
<evidence type="ECO:0000256" key="5">
    <source>
        <dbReference type="ARBA" id="ARBA00022723"/>
    </source>
</evidence>
<evidence type="ECO:0000256" key="9">
    <source>
        <dbReference type="ARBA" id="ARBA00023125"/>
    </source>
</evidence>
<evidence type="ECO:0000256" key="4">
    <source>
        <dbReference type="ARBA" id="ARBA00022705"/>
    </source>
</evidence>
<evidence type="ECO:0000256" key="7">
    <source>
        <dbReference type="ARBA" id="ARBA00022840"/>
    </source>
</evidence>
<dbReference type="PANTHER" id="PTHR10763">
    <property type="entry name" value="CELL DIVISION CONTROL PROTEIN 6-RELATED"/>
    <property type="match status" value="1"/>
</dbReference>
<evidence type="ECO:0000256" key="3">
    <source>
        <dbReference type="ARBA" id="ARBA00019081"/>
    </source>
</evidence>
<keyword evidence="9 11" id="KW-0238">DNA-binding</keyword>
<comment type="subcellular location">
    <subcellularLocation>
        <location evidence="1 11">Nucleus</location>
    </subcellularLocation>
</comment>
<dbReference type="GO" id="GO:0033314">
    <property type="term" value="P:mitotic DNA replication checkpoint signaling"/>
    <property type="evidence" value="ECO:0007669"/>
    <property type="project" value="TreeGrafter"/>
</dbReference>
<feature type="domain" description="Cdc6 C-terminal" evidence="13">
    <location>
        <begin position="602"/>
        <end position="682"/>
    </location>
</feature>
<sequence>MDNDSFDFSNSDKIFENNKLVLLQTNALQKEQASLRLRLRRSTEQSIYKIDTESEDEKPKRLTRNTKRHMKNLQDENQVLRKGARIIRFPKRYSDYKCSSKSQVSVLQRDQISCDKKKLDSLDTSNIRKQTNKYVVESDSDCVCINFIPKTVSTKSRSKLKKQNHVDSTEDININTTPKVCRTRSKDTALSMNEELKKVSPNNKKYLETDARENISFESTPKTSRIQKSTRKSILSIYNKFESVHKDENKSKTDKMEVVHKVDKNLCVKPNRRNDKVIESSVVQNDSSTPKICISKQDTWKPSMKMRINILAKPVTPLQEIRTKLHVSAVPKSLPCREEEFNNIYTFLETKLTDNSGGCIYINGVPGTGKTATVNEIVKCLNRSVKKGKLNRFDFVEINGMKLSEPRQAYVQILKQLSGKILTWEQAYNTLEKVFNSNAKRPMTLLLIDELDLLCTKRQDVIYNLLDWPTKASARLVVITIANTMDLPERVLMGRVTSRLGLTRVTFEPYNYKQLYEIILIRLKNTDIFENEIIQLIARKVSAVSGDARRALDICRRVAEITETRNNTTVSIQDVNEALSEMIINPKVQAIKHCSKFEQIFLQAVCVEIKRIGVEEVCFINVYRQFESLCSFDGYKTPNISQTLDICAKLGDYRLLICEYASNDIYKKVLLNISKDEIHYALQKIDFN</sequence>
<organism evidence="14 15">
    <name type="scientific">Cyphomyrmex costatus</name>
    <dbReference type="NCBI Taxonomy" id="456900"/>
    <lineage>
        <taxon>Eukaryota</taxon>
        <taxon>Metazoa</taxon>
        <taxon>Ecdysozoa</taxon>
        <taxon>Arthropoda</taxon>
        <taxon>Hexapoda</taxon>
        <taxon>Insecta</taxon>
        <taxon>Pterygota</taxon>
        <taxon>Neoptera</taxon>
        <taxon>Endopterygota</taxon>
        <taxon>Hymenoptera</taxon>
        <taxon>Apocrita</taxon>
        <taxon>Aculeata</taxon>
        <taxon>Formicoidea</taxon>
        <taxon>Formicidae</taxon>
        <taxon>Myrmicinae</taxon>
        <taxon>Cyphomyrmex</taxon>
    </lineage>
</organism>
<dbReference type="GO" id="GO:0003688">
    <property type="term" value="F:DNA replication origin binding"/>
    <property type="evidence" value="ECO:0007669"/>
    <property type="project" value="TreeGrafter"/>
</dbReference>
<evidence type="ECO:0000256" key="8">
    <source>
        <dbReference type="ARBA" id="ARBA00022842"/>
    </source>
</evidence>
<dbReference type="InterPro" id="IPR003959">
    <property type="entry name" value="ATPase_AAA_core"/>
</dbReference>
<dbReference type="AlphaFoldDB" id="A0A195C232"/>
<evidence type="ECO:0000313" key="14">
    <source>
        <dbReference type="EMBL" id="KYM94670.1"/>
    </source>
</evidence>
<dbReference type="SUPFAM" id="SSF52540">
    <property type="entry name" value="P-loop containing nucleoside triphosphate hydrolases"/>
    <property type="match status" value="1"/>
</dbReference>
<evidence type="ECO:0000256" key="6">
    <source>
        <dbReference type="ARBA" id="ARBA00022741"/>
    </source>
</evidence>
<keyword evidence="5" id="KW-0479">Metal-binding</keyword>
<dbReference type="InterPro" id="IPR054425">
    <property type="entry name" value="Cdc6_ORC1-like_ATPase_lid"/>
</dbReference>
<dbReference type="GO" id="GO:0016887">
    <property type="term" value="F:ATP hydrolysis activity"/>
    <property type="evidence" value="ECO:0007669"/>
    <property type="project" value="InterPro"/>
</dbReference>
<dbReference type="InterPro" id="IPR003593">
    <property type="entry name" value="AAA+_ATPase"/>
</dbReference>
<gene>
    <name evidence="14" type="ORF">ALC62_14651</name>
</gene>
<dbReference type="SMART" id="SM01074">
    <property type="entry name" value="Cdc6_C"/>
    <property type="match status" value="1"/>
</dbReference>
<dbReference type="Gene3D" id="1.10.8.60">
    <property type="match status" value="1"/>
</dbReference>
<evidence type="ECO:0000259" key="12">
    <source>
        <dbReference type="SMART" id="SM00382"/>
    </source>
</evidence>
<dbReference type="InterPro" id="IPR027417">
    <property type="entry name" value="P-loop_NTPase"/>
</dbReference>
<keyword evidence="4 11" id="KW-0235">DNA replication</keyword>
<name>A0A195C232_9HYME</name>
<dbReference type="PANTHER" id="PTHR10763:SF23">
    <property type="entry name" value="ORIGIN RECOGNITION COMPLEX SUBUNIT 1"/>
    <property type="match status" value="1"/>
</dbReference>